<protein>
    <recommendedName>
        <fullName evidence="2">DUF3592 domain-containing protein</fullName>
    </recommendedName>
</protein>
<feature type="transmembrane region" description="Helical" evidence="1">
    <location>
        <begin position="109"/>
        <end position="129"/>
    </location>
</feature>
<keyword evidence="4" id="KW-1185">Reference proteome</keyword>
<gene>
    <name evidence="3" type="ORF">GCM10023091_10010</name>
</gene>
<dbReference type="InterPro" id="IPR021994">
    <property type="entry name" value="DUF3592"/>
</dbReference>
<dbReference type="Proteomes" id="UP001501508">
    <property type="component" value="Unassembled WGS sequence"/>
</dbReference>
<comment type="caution">
    <text evidence="3">The sequence shown here is derived from an EMBL/GenBank/DDBJ whole genome shotgun (WGS) entry which is preliminary data.</text>
</comment>
<evidence type="ECO:0000313" key="3">
    <source>
        <dbReference type="EMBL" id="GAA4434697.1"/>
    </source>
</evidence>
<feature type="domain" description="DUF3592" evidence="2">
    <location>
        <begin position="50"/>
        <end position="99"/>
    </location>
</feature>
<feature type="transmembrane region" description="Helical" evidence="1">
    <location>
        <begin position="6"/>
        <end position="24"/>
    </location>
</feature>
<keyword evidence="1" id="KW-0472">Membrane</keyword>
<organism evidence="3 4">
    <name type="scientific">Ravibacter arvi</name>
    <dbReference type="NCBI Taxonomy" id="2051041"/>
    <lineage>
        <taxon>Bacteria</taxon>
        <taxon>Pseudomonadati</taxon>
        <taxon>Bacteroidota</taxon>
        <taxon>Cytophagia</taxon>
        <taxon>Cytophagales</taxon>
        <taxon>Spirosomataceae</taxon>
        <taxon>Ravibacter</taxon>
    </lineage>
</organism>
<accession>A0ABP8LTU9</accession>
<name>A0ABP8LTU9_9BACT</name>
<dbReference type="EMBL" id="BAABEY010000011">
    <property type="protein sequence ID" value="GAA4434697.1"/>
    <property type="molecule type" value="Genomic_DNA"/>
</dbReference>
<evidence type="ECO:0000256" key="1">
    <source>
        <dbReference type="SAM" id="Phobius"/>
    </source>
</evidence>
<dbReference type="Pfam" id="PF12158">
    <property type="entry name" value="DUF3592"/>
    <property type="match status" value="1"/>
</dbReference>
<sequence length="137" mass="15301">MNWTGVVLTGVVLFSFLPLAIVLYKKQRAKNMIEKGRKAVGQVYRITPGYRTASDSVSYRFYDPSSGRFYNGGLQSKLGKFKVGDALDVYYNPANPALNTVQGAWQSGILLIFTAGIAVFVCWAMYQLWEMVQLGQL</sequence>
<dbReference type="RefSeq" id="WP_345026978.1">
    <property type="nucleotide sequence ID" value="NZ_BAABEY010000011.1"/>
</dbReference>
<keyword evidence="1" id="KW-1133">Transmembrane helix</keyword>
<reference evidence="4" key="1">
    <citation type="journal article" date="2019" name="Int. J. Syst. Evol. Microbiol.">
        <title>The Global Catalogue of Microorganisms (GCM) 10K type strain sequencing project: providing services to taxonomists for standard genome sequencing and annotation.</title>
        <authorList>
            <consortium name="The Broad Institute Genomics Platform"/>
            <consortium name="The Broad Institute Genome Sequencing Center for Infectious Disease"/>
            <person name="Wu L."/>
            <person name="Ma J."/>
        </authorList>
    </citation>
    <scope>NUCLEOTIDE SEQUENCE [LARGE SCALE GENOMIC DNA]</scope>
    <source>
        <strain evidence="4">JCM 31920</strain>
    </source>
</reference>
<evidence type="ECO:0000259" key="2">
    <source>
        <dbReference type="Pfam" id="PF12158"/>
    </source>
</evidence>
<proteinExistence type="predicted"/>
<evidence type="ECO:0000313" key="4">
    <source>
        <dbReference type="Proteomes" id="UP001501508"/>
    </source>
</evidence>
<keyword evidence="1" id="KW-0812">Transmembrane</keyword>